<dbReference type="EMBL" id="KN847475">
    <property type="protein sequence ID" value="KIX10099.1"/>
    <property type="molecule type" value="Genomic_DNA"/>
</dbReference>
<dbReference type="OrthoDB" id="10250282at2759"/>
<dbReference type="HOGENOM" id="CLU_1587411_0_0_1"/>
<feature type="domain" description="Beta-lactamase-related" evidence="3">
    <location>
        <begin position="27"/>
        <end position="103"/>
    </location>
</feature>
<evidence type="ECO:0000313" key="5">
    <source>
        <dbReference type="Proteomes" id="UP000053617"/>
    </source>
</evidence>
<feature type="region of interest" description="Disordered" evidence="2">
    <location>
        <begin position="1"/>
        <end position="21"/>
    </location>
</feature>
<evidence type="ECO:0000256" key="2">
    <source>
        <dbReference type="SAM" id="MobiDB-lite"/>
    </source>
</evidence>
<name>A0A0D2IVN6_9EURO</name>
<evidence type="ECO:0000256" key="1">
    <source>
        <dbReference type="ARBA" id="ARBA00038473"/>
    </source>
</evidence>
<dbReference type="InterPro" id="IPR051478">
    <property type="entry name" value="Beta-lactamase-like_AB/R"/>
</dbReference>
<reference evidence="4 5" key="1">
    <citation type="submission" date="2015-01" db="EMBL/GenBank/DDBJ databases">
        <title>The Genome Sequence of Rhinocladiella mackenzie CBS 650.93.</title>
        <authorList>
            <consortium name="The Broad Institute Genomics Platform"/>
            <person name="Cuomo C."/>
            <person name="de Hoog S."/>
            <person name="Gorbushina A."/>
            <person name="Stielow B."/>
            <person name="Teixiera M."/>
            <person name="Abouelleil A."/>
            <person name="Chapman S.B."/>
            <person name="Priest M."/>
            <person name="Young S.K."/>
            <person name="Wortman J."/>
            <person name="Nusbaum C."/>
            <person name="Birren B."/>
        </authorList>
    </citation>
    <scope>NUCLEOTIDE SEQUENCE [LARGE SCALE GENOMIC DNA]</scope>
    <source>
        <strain evidence="4 5">CBS 650.93</strain>
    </source>
</reference>
<protein>
    <recommendedName>
        <fullName evidence="3">Beta-lactamase-related domain-containing protein</fullName>
    </recommendedName>
</protein>
<comment type="similarity">
    <text evidence="1">Belongs to the beta-lactamase family.</text>
</comment>
<dbReference type="InterPro" id="IPR012338">
    <property type="entry name" value="Beta-lactam/transpept-like"/>
</dbReference>
<sequence length="168" mass="18507">MNRPTDPIISSIPCATSQDPECTDKPENYVAGVQERPPAFLPWATPAYVNDGFFLLGLALTNITGKTLDEVFRNAIFDFLDMTRSNSSAPDPSERFGAAIPGDPQYFAIDNILNNTLLSADETRKWVKPISRTARLENFDGVPWEISRYTHTATGVVTDIYTKSGDSG</sequence>
<dbReference type="Pfam" id="PF00144">
    <property type="entry name" value="Beta-lactamase"/>
    <property type="match status" value="1"/>
</dbReference>
<organism evidence="4 5">
    <name type="scientific">Rhinocladiella mackenziei CBS 650.93</name>
    <dbReference type="NCBI Taxonomy" id="1442369"/>
    <lineage>
        <taxon>Eukaryota</taxon>
        <taxon>Fungi</taxon>
        <taxon>Dikarya</taxon>
        <taxon>Ascomycota</taxon>
        <taxon>Pezizomycotina</taxon>
        <taxon>Eurotiomycetes</taxon>
        <taxon>Chaetothyriomycetidae</taxon>
        <taxon>Chaetothyriales</taxon>
        <taxon>Herpotrichiellaceae</taxon>
        <taxon>Rhinocladiella</taxon>
    </lineage>
</organism>
<gene>
    <name evidence="4" type="ORF">Z518_01180</name>
</gene>
<dbReference type="AlphaFoldDB" id="A0A0D2IVN6"/>
<dbReference type="SUPFAM" id="SSF56601">
    <property type="entry name" value="beta-lactamase/transpeptidase-like"/>
    <property type="match status" value="1"/>
</dbReference>
<dbReference type="PANTHER" id="PTHR22935:SF95">
    <property type="entry name" value="BETA-LACTAMASE-LIKE 1-RELATED"/>
    <property type="match status" value="1"/>
</dbReference>
<dbReference type="VEuPathDB" id="FungiDB:Z518_01180"/>
<dbReference type="STRING" id="1442369.A0A0D2IVN6"/>
<dbReference type="RefSeq" id="XP_013277235.1">
    <property type="nucleotide sequence ID" value="XM_013421781.1"/>
</dbReference>
<dbReference type="InterPro" id="IPR001466">
    <property type="entry name" value="Beta-lactam-related"/>
</dbReference>
<evidence type="ECO:0000259" key="3">
    <source>
        <dbReference type="Pfam" id="PF00144"/>
    </source>
</evidence>
<dbReference type="PANTHER" id="PTHR22935">
    <property type="entry name" value="PENICILLIN-BINDING PROTEIN"/>
    <property type="match status" value="1"/>
</dbReference>
<keyword evidence="5" id="KW-1185">Reference proteome</keyword>
<accession>A0A0D2IVN6</accession>
<dbReference type="Gene3D" id="3.40.710.10">
    <property type="entry name" value="DD-peptidase/beta-lactamase superfamily"/>
    <property type="match status" value="1"/>
</dbReference>
<dbReference type="GeneID" id="25289251"/>
<dbReference type="Proteomes" id="UP000053617">
    <property type="component" value="Unassembled WGS sequence"/>
</dbReference>
<proteinExistence type="inferred from homology"/>
<evidence type="ECO:0000313" key="4">
    <source>
        <dbReference type="EMBL" id="KIX10099.1"/>
    </source>
</evidence>